<dbReference type="GO" id="GO:0004833">
    <property type="term" value="F:L-tryptophan 2,3-dioxygenase activity"/>
    <property type="evidence" value="ECO:0007669"/>
    <property type="project" value="TreeGrafter"/>
</dbReference>
<keyword evidence="5 6" id="KW-0349">Heme</keyword>
<evidence type="ECO:0000256" key="5">
    <source>
        <dbReference type="PIRSR" id="PIRSR600898-1"/>
    </source>
</evidence>
<comment type="catalytic activity">
    <reaction evidence="6">
        <text>D-tryptophan + O2 = N-formyl-D-kynurenine</text>
        <dbReference type="Rhea" id="RHEA:14189"/>
        <dbReference type="ChEBI" id="CHEBI:15379"/>
        <dbReference type="ChEBI" id="CHEBI:57719"/>
        <dbReference type="ChEBI" id="CHEBI:60051"/>
        <dbReference type="EC" id="1.13.11.52"/>
    </reaction>
</comment>
<dbReference type="GO" id="GO:0019441">
    <property type="term" value="P:L-tryptophan catabolic process to kynurenine"/>
    <property type="evidence" value="ECO:0007669"/>
    <property type="project" value="UniProtKB-UniRule"/>
</dbReference>
<feature type="binding site" description="proximal binding residue" evidence="5">
    <location>
        <position position="322"/>
    </location>
    <ligand>
        <name>heme b</name>
        <dbReference type="ChEBI" id="CHEBI:60344"/>
    </ligand>
    <ligandPart>
        <name>Fe</name>
        <dbReference type="ChEBI" id="CHEBI:18248"/>
    </ligandPart>
</feature>
<comment type="subunit">
    <text evidence="6">Monomer.</text>
</comment>
<keyword evidence="4 6" id="KW-0823">Tryptophan catabolism</keyword>
<dbReference type="GO" id="GO:0034354">
    <property type="term" value="P:'de novo' NAD+ biosynthetic process from L-tryptophan"/>
    <property type="evidence" value="ECO:0007669"/>
    <property type="project" value="TreeGrafter"/>
</dbReference>
<keyword evidence="2 5" id="KW-0479">Metal-binding</keyword>
<evidence type="ECO:0000256" key="2">
    <source>
        <dbReference type="ARBA" id="ARBA00022723"/>
    </source>
</evidence>
<dbReference type="PROSITE" id="PS00877">
    <property type="entry name" value="IDO_2"/>
    <property type="match status" value="1"/>
</dbReference>
<evidence type="ECO:0000256" key="7">
    <source>
        <dbReference type="SAM" id="MobiDB-lite"/>
    </source>
</evidence>
<comment type="function">
    <text evidence="6">Catalyzes the first and rate limiting step of the catabolism of tryptophan along the kynurenine pathway. Involved in immune regulation.</text>
</comment>
<keyword evidence="6 8" id="KW-0560">Oxidoreductase</keyword>
<dbReference type="PROSITE" id="PS00876">
    <property type="entry name" value="IDO_1"/>
    <property type="match status" value="1"/>
</dbReference>
<dbReference type="GO" id="GO:0002376">
    <property type="term" value="P:immune system process"/>
    <property type="evidence" value="ECO:0007669"/>
    <property type="project" value="UniProtKB-KW"/>
</dbReference>
<feature type="region of interest" description="Disordered" evidence="7">
    <location>
        <begin position="334"/>
        <end position="355"/>
    </location>
</feature>
<name>A0A061IMK7_CRIGR</name>
<evidence type="ECO:0000256" key="1">
    <source>
        <dbReference type="ARBA" id="ARBA00007119"/>
    </source>
</evidence>
<keyword evidence="6" id="KW-0391">Immunity</keyword>
<comment type="subcellular location">
    <subcellularLocation>
        <location evidence="6">Cytoplasm</location>
        <location evidence="6">Cytosol</location>
    </subcellularLocation>
</comment>
<evidence type="ECO:0000313" key="8">
    <source>
        <dbReference type="EMBL" id="ERE87151.1"/>
    </source>
</evidence>
<dbReference type="PANTHER" id="PTHR28657:SF2">
    <property type="entry name" value="INDOLEAMINE 2,3-DIOXYGENASE 1"/>
    <property type="match status" value="1"/>
</dbReference>
<evidence type="ECO:0000256" key="6">
    <source>
        <dbReference type="RuleBase" id="RU369119"/>
    </source>
</evidence>
<dbReference type="EMBL" id="KE667180">
    <property type="protein sequence ID" value="ERE87151.1"/>
    <property type="molecule type" value="Genomic_DNA"/>
</dbReference>
<keyword evidence="6" id="KW-0963">Cytoplasm</keyword>
<evidence type="ECO:0000313" key="9">
    <source>
        <dbReference type="Proteomes" id="UP000030759"/>
    </source>
</evidence>
<reference evidence="9" key="1">
    <citation type="journal article" date="2013" name="Nat. Biotechnol.">
        <title>Chinese hamster genome sequenced from sorted chromosomes.</title>
        <authorList>
            <person name="Brinkrolf K."/>
            <person name="Rupp O."/>
            <person name="Laux H."/>
            <person name="Kollin F."/>
            <person name="Ernst W."/>
            <person name="Linke B."/>
            <person name="Kofler R."/>
            <person name="Romand S."/>
            <person name="Hesse F."/>
            <person name="Budach W.E."/>
            <person name="Galosy S."/>
            <person name="Muller D."/>
            <person name="Noll T."/>
            <person name="Wienberg J."/>
            <person name="Jostock T."/>
            <person name="Leonard M."/>
            <person name="Grillari J."/>
            <person name="Tauch A."/>
            <person name="Goesmann A."/>
            <person name="Helk B."/>
            <person name="Mott J.E."/>
            <person name="Puhler A."/>
            <person name="Borth N."/>
        </authorList>
    </citation>
    <scope>NUCLEOTIDE SEQUENCE [LARGE SCALE GENOMIC DNA]</scope>
    <source>
        <strain evidence="9">17A/GY</strain>
    </source>
</reference>
<dbReference type="AlphaFoldDB" id="A0A061IMK7"/>
<dbReference type="GO" id="GO:0046872">
    <property type="term" value="F:metal ion binding"/>
    <property type="evidence" value="ECO:0007669"/>
    <property type="project" value="UniProtKB-UniRule"/>
</dbReference>
<dbReference type="InterPro" id="IPR037217">
    <property type="entry name" value="Trp/Indoleamine_2_3_dOase-like"/>
</dbReference>
<dbReference type="InterPro" id="IPR000898">
    <property type="entry name" value="Indolamine_dOase"/>
</dbReference>
<proteinExistence type="inferred from homology"/>
<dbReference type="GO" id="GO:0020037">
    <property type="term" value="F:heme binding"/>
    <property type="evidence" value="ECO:0007669"/>
    <property type="project" value="UniProtKB-UniRule"/>
</dbReference>
<sequence length="374" mass="41730">MAHTSPTEGSRRTLEEYHINEDVGFALPHPLEELPQAFSAWTRIAGNLPTLIDNGQLRGEVEKLPVLNTDELRGHRLQRLAHLALGYITMAYVWNRGDGDIKKVLPRNIAVPYCELSEKLGLPPILSYADCVLANWKKKDPNGSYIALLFKPYFKAIPTVSSAVQNQDQKELAKALCDIAASLENAREYFRRMREFVDPNQFFNVLRIYLSGWKGNPKMSEGLLYEGVWDTPKKFSGGSAGQSSIFQCLDILLGIQHRTGKGSPAEFLQEMREYMPPAHRDFLCSLESGPSVREFVISCEDEDLRNAYNKCVNGLVSLRKFHLTIVNTYIVTPSKQQPGGGSGSEENRGTGGTDVMNFLNSVKDATEKALLSSV</sequence>
<dbReference type="GO" id="GO:0005829">
    <property type="term" value="C:cytosol"/>
    <property type="evidence" value="ECO:0007669"/>
    <property type="project" value="UniProtKB-SubCell"/>
</dbReference>
<dbReference type="EC" id="1.13.11.52" evidence="6"/>
<gene>
    <name evidence="8" type="ORF">H671_1g3978</name>
</gene>
<evidence type="ECO:0000256" key="3">
    <source>
        <dbReference type="ARBA" id="ARBA00023004"/>
    </source>
</evidence>
<organism evidence="8 9">
    <name type="scientific">Cricetulus griseus</name>
    <name type="common">Chinese hamster</name>
    <name type="synonym">Cricetulus barabensis griseus</name>
    <dbReference type="NCBI Taxonomy" id="10029"/>
    <lineage>
        <taxon>Eukaryota</taxon>
        <taxon>Metazoa</taxon>
        <taxon>Chordata</taxon>
        <taxon>Craniata</taxon>
        <taxon>Vertebrata</taxon>
        <taxon>Euteleostomi</taxon>
        <taxon>Mammalia</taxon>
        <taxon>Eutheria</taxon>
        <taxon>Euarchontoglires</taxon>
        <taxon>Glires</taxon>
        <taxon>Rodentia</taxon>
        <taxon>Myomorpha</taxon>
        <taxon>Muroidea</taxon>
        <taxon>Cricetidae</taxon>
        <taxon>Cricetinae</taxon>
        <taxon>Cricetulus</taxon>
    </lineage>
</organism>
<comment type="catalytic activity">
    <reaction evidence="6">
        <text>L-tryptophan + O2 = N-formyl-L-kynurenine</text>
        <dbReference type="Rhea" id="RHEA:24536"/>
        <dbReference type="ChEBI" id="CHEBI:15379"/>
        <dbReference type="ChEBI" id="CHEBI:57912"/>
        <dbReference type="ChEBI" id="CHEBI:58629"/>
    </reaction>
</comment>
<keyword evidence="3 5" id="KW-0408">Iron</keyword>
<dbReference type="GO" id="GO:0033754">
    <property type="term" value="F:indoleamine 2,3-dioxygenase activity"/>
    <property type="evidence" value="ECO:0007669"/>
    <property type="project" value="UniProtKB-EC"/>
</dbReference>
<accession>A0A061IMK7</accession>
<dbReference type="Gene3D" id="1.20.58.480">
    <property type="match status" value="1"/>
</dbReference>
<protein>
    <recommendedName>
        <fullName evidence="6">Indoleamine 2,3-dioxygenase 1</fullName>
        <shortName evidence="6">IDO-1</shortName>
        <ecNumber evidence="6">1.13.11.52</ecNumber>
    </recommendedName>
</protein>
<dbReference type="PANTHER" id="PTHR28657">
    <property type="entry name" value="INDOLEAMINE 2,3-DIOXYGENASE"/>
    <property type="match status" value="1"/>
</dbReference>
<comment type="similarity">
    <text evidence="1 6">Belongs to the indoleamine 2,3-dioxygenase family.</text>
</comment>
<dbReference type="Proteomes" id="UP000030759">
    <property type="component" value="Unassembled WGS sequence"/>
</dbReference>
<dbReference type="SUPFAM" id="SSF140959">
    <property type="entry name" value="Indolic compounds 2,3-dioxygenase-like"/>
    <property type="match status" value="1"/>
</dbReference>
<evidence type="ECO:0000256" key="4">
    <source>
        <dbReference type="ARBA" id="ARBA00023079"/>
    </source>
</evidence>
<dbReference type="Pfam" id="PF01231">
    <property type="entry name" value="IDO"/>
    <property type="match status" value="2"/>
</dbReference>
<keyword evidence="6 8" id="KW-0223">Dioxygenase</keyword>